<gene>
    <name evidence="3" type="ORF">Clacol_009685</name>
</gene>
<name>A0AAV5AQH5_9AGAM</name>
<evidence type="ECO:0000313" key="4">
    <source>
        <dbReference type="Proteomes" id="UP001050691"/>
    </source>
</evidence>
<keyword evidence="4" id="KW-1185">Reference proteome</keyword>
<dbReference type="Proteomes" id="UP001050691">
    <property type="component" value="Unassembled WGS sequence"/>
</dbReference>
<proteinExistence type="predicted"/>
<evidence type="ECO:0000256" key="1">
    <source>
        <dbReference type="SAM" id="Phobius"/>
    </source>
</evidence>
<comment type="caution">
    <text evidence="3">The sequence shown here is derived from an EMBL/GenBank/DDBJ whole genome shotgun (WGS) entry which is preliminary data.</text>
</comment>
<reference evidence="3" key="1">
    <citation type="submission" date="2021-10" db="EMBL/GenBank/DDBJ databases">
        <title>De novo Genome Assembly of Clathrus columnatus (Basidiomycota, Fungi) Using Illumina and Nanopore Sequence Data.</title>
        <authorList>
            <person name="Ogiso-Tanaka E."/>
            <person name="Itagaki H."/>
            <person name="Hosoya T."/>
            <person name="Hosaka K."/>
        </authorList>
    </citation>
    <scope>NUCLEOTIDE SEQUENCE</scope>
    <source>
        <strain evidence="3">MO-923</strain>
    </source>
</reference>
<organism evidence="3 4">
    <name type="scientific">Clathrus columnatus</name>
    <dbReference type="NCBI Taxonomy" id="1419009"/>
    <lineage>
        <taxon>Eukaryota</taxon>
        <taxon>Fungi</taxon>
        <taxon>Dikarya</taxon>
        <taxon>Basidiomycota</taxon>
        <taxon>Agaricomycotina</taxon>
        <taxon>Agaricomycetes</taxon>
        <taxon>Phallomycetidae</taxon>
        <taxon>Phallales</taxon>
        <taxon>Clathraceae</taxon>
        <taxon>Clathrus</taxon>
    </lineage>
</organism>
<evidence type="ECO:0000313" key="3">
    <source>
        <dbReference type="EMBL" id="GJJ15409.1"/>
    </source>
</evidence>
<keyword evidence="1" id="KW-0472">Membrane</keyword>
<feature type="transmembrane region" description="Helical" evidence="1">
    <location>
        <begin position="148"/>
        <end position="169"/>
    </location>
</feature>
<feature type="transmembrane region" description="Helical" evidence="1">
    <location>
        <begin position="104"/>
        <end position="128"/>
    </location>
</feature>
<dbReference type="PANTHER" id="PTHR40465:SF1">
    <property type="entry name" value="DUF6534 DOMAIN-CONTAINING PROTEIN"/>
    <property type="match status" value="1"/>
</dbReference>
<feature type="transmembrane region" description="Helical" evidence="1">
    <location>
        <begin position="74"/>
        <end position="92"/>
    </location>
</feature>
<accession>A0AAV5AQH5</accession>
<feature type="transmembrane region" description="Helical" evidence="1">
    <location>
        <begin position="17"/>
        <end position="37"/>
    </location>
</feature>
<dbReference type="PANTHER" id="PTHR40465">
    <property type="entry name" value="CHROMOSOME 1, WHOLE GENOME SHOTGUN SEQUENCE"/>
    <property type="match status" value="1"/>
</dbReference>
<feature type="domain" description="DUF6534" evidence="2">
    <location>
        <begin position="154"/>
        <end position="207"/>
    </location>
</feature>
<keyword evidence="1" id="KW-0812">Transmembrane</keyword>
<feature type="transmembrane region" description="Helical" evidence="1">
    <location>
        <begin position="44"/>
        <end position="62"/>
    </location>
</feature>
<keyword evidence="1" id="KW-1133">Transmembrane helix</keyword>
<feature type="transmembrane region" description="Helical" evidence="1">
    <location>
        <begin position="181"/>
        <end position="205"/>
    </location>
</feature>
<protein>
    <recommendedName>
        <fullName evidence="2">DUF6534 domain-containing protein</fullName>
    </recommendedName>
</protein>
<dbReference type="EMBL" id="BPWL01000011">
    <property type="protein sequence ID" value="GJJ15409.1"/>
    <property type="molecule type" value="Genomic_DNA"/>
</dbReference>
<dbReference type="AlphaFoldDB" id="A0AAV5AQH5"/>
<evidence type="ECO:0000259" key="2">
    <source>
        <dbReference type="Pfam" id="PF20152"/>
    </source>
</evidence>
<sequence>MNVNSPGLDATLGSLEIGILCATALYGSTCIQSFLYVEKKFGDAIWLRTLVGSVCLTVTHYGRLEYIGMSSWPLAMSVPLTSLIGAATQSFFAHRIRVISGSWIMPMITWFGALLRVAFGFTLGIMALTRGEQPVQIYVQDYKWIIDTLLSINVFVDLLNTAGSCFYLLRYRPPCPATRRVIDKLVTYAIEIGTLTSLCAIAILICNRSSTGTSASFVTEDP</sequence>
<dbReference type="InterPro" id="IPR045339">
    <property type="entry name" value="DUF6534"/>
</dbReference>
<dbReference type="Pfam" id="PF20152">
    <property type="entry name" value="DUF6534"/>
    <property type="match status" value="1"/>
</dbReference>